<evidence type="ECO:0000256" key="1">
    <source>
        <dbReference type="SAM" id="Coils"/>
    </source>
</evidence>
<name>A0A917ACE2_9RHOB</name>
<evidence type="ECO:0000313" key="3">
    <source>
        <dbReference type="Proteomes" id="UP000606730"/>
    </source>
</evidence>
<feature type="coiled-coil region" evidence="1">
    <location>
        <begin position="40"/>
        <end position="74"/>
    </location>
</feature>
<organism evidence="2 3">
    <name type="scientific">Actibacterium pelagium</name>
    <dbReference type="NCBI Taxonomy" id="2029103"/>
    <lineage>
        <taxon>Bacteria</taxon>
        <taxon>Pseudomonadati</taxon>
        <taxon>Pseudomonadota</taxon>
        <taxon>Alphaproteobacteria</taxon>
        <taxon>Rhodobacterales</taxon>
        <taxon>Roseobacteraceae</taxon>
        <taxon>Actibacterium</taxon>
    </lineage>
</organism>
<keyword evidence="1" id="KW-0175">Coiled coil</keyword>
<dbReference type="Proteomes" id="UP000606730">
    <property type="component" value="Unassembled WGS sequence"/>
</dbReference>
<dbReference type="InterPro" id="IPR007060">
    <property type="entry name" value="FtsL/DivIC"/>
</dbReference>
<accession>A0A917ACE2</accession>
<reference evidence="2" key="2">
    <citation type="submission" date="2020-09" db="EMBL/GenBank/DDBJ databases">
        <authorList>
            <person name="Sun Q."/>
            <person name="Zhou Y."/>
        </authorList>
    </citation>
    <scope>NUCLEOTIDE SEQUENCE</scope>
    <source>
        <strain evidence="2">CGMCC 1.16012</strain>
    </source>
</reference>
<reference evidence="2" key="1">
    <citation type="journal article" date="2014" name="Int. J. Syst. Evol. Microbiol.">
        <title>Complete genome sequence of Corynebacterium casei LMG S-19264T (=DSM 44701T), isolated from a smear-ripened cheese.</title>
        <authorList>
            <consortium name="US DOE Joint Genome Institute (JGI-PGF)"/>
            <person name="Walter F."/>
            <person name="Albersmeier A."/>
            <person name="Kalinowski J."/>
            <person name="Ruckert C."/>
        </authorList>
    </citation>
    <scope>NUCLEOTIDE SEQUENCE</scope>
    <source>
        <strain evidence="2">CGMCC 1.16012</strain>
    </source>
</reference>
<dbReference type="EMBL" id="BMKN01000001">
    <property type="protein sequence ID" value="GGE40681.1"/>
    <property type="molecule type" value="Genomic_DNA"/>
</dbReference>
<comment type="caution">
    <text evidence="2">The sequence shown here is derived from an EMBL/GenBank/DDBJ whole genome shotgun (WGS) entry which is preliminary data.</text>
</comment>
<dbReference type="AlphaFoldDB" id="A0A917ACE2"/>
<dbReference type="OrthoDB" id="7689499at2"/>
<keyword evidence="3" id="KW-1185">Reference proteome</keyword>
<dbReference type="Pfam" id="PF04977">
    <property type="entry name" value="DivIC"/>
    <property type="match status" value="1"/>
</dbReference>
<dbReference type="RefSeq" id="WP_095597126.1">
    <property type="nucleotide sequence ID" value="NZ_BMKN01000001.1"/>
</dbReference>
<protein>
    <submittedName>
        <fullName evidence="2">Septum formation initiator</fullName>
    </submittedName>
</protein>
<evidence type="ECO:0000313" key="2">
    <source>
        <dbReference type="EMBL" id="GGE40681.1"/>
    </source>
</evidence>
<proteinExistence type="predicted"/>
<sequence>MKPTRRKPSIGAALYFLACFGLGAYFTFAAVQGDYGVLHRIQIEAETAALEEERDRLELELADLRNKTRRLSDDYLDLDLLDERARRVLGMMRADEIIIR</sequence>
<gene>
    <name evidence="2" type="ORF">GCM10011517_05430</name>
</gene>